<keyword evidence="4 8" id="KW-0812">Transmembrane</keyword>
<dbReference type="PANTHER" id="PTHR41394:SF5">
    <property type="entry name" value="SLC41A_MGTE INTEGRAL MEMBRANE DOMAIN-CONTAINING PROTEIN"/>
    <property type="match status" value="1"/>
</dbReference>
<feature type="domain" description="Magnesium transporter MgtE intracellular" evidence="11">
    <location>
        <begin position="19"/>
        <end position="107"/>
    </location>
</feature>
<dbReference type="Pfam" id="PF03448">
    <property type="entry name" value="MgtE_N"/>
    <property type="match status" value="1"/>
</dbReference>
<feature type="transmembrane region" description="Helical" evidence="8">
    <location>
        <begin position="396"/>
        <end position="420"/>
    </location>
</feature>
<dbReference type="SUPFAM" id="SSF54631">
    <property type="entry name" value="CBS-domain pair"/>
    <property type="match status" value="1"/>
</dbReference>
<feature type="transmembrane region" description="Helical" evidence="8">
    <location>
        <begin position="260"/>
        <end position="278"/>
    </location>
</feature>
<dbReference type="Proteomes" id="UP000230431">
    <property type="component" value="Unassembled WGS sequence"/>
</dbReference>
<dbReference type="EMBL" id="PCYK01000017">
    <property type="protein sequence ID" value="PIR45958.1"/>
    <property type="molecule type" value="Genomic_DNA"/>
</dbReference>
<name>A0A2H0RHI2_9BACT</name>
<dbReference type="GO" id="GO:0008324">
    <property type="term" value="F:monoatomic cation transmembrane transporter activity"/>
    <property type="evidence" value="ECO:0007669"/>
    <property type="project" value="InterPro"/>
</dbReference>
<dbReference type="InterPro" id="IPR000644">
    <property type="entry name" value="CBS_dom"/>
</dbReference>
<gene>
    <name evidence="12" type="ORF">COV08_02230</name>
</gene>
<reference evidence="12 13" key="1">
    <citation type="submission" date="2017-09" db="EMBL/GenBank/DDBJ databases">
        <title>Depth-based differentiation of microbial function through sediment-hosted aquifers and enrichment of novel symbionts in the deep terrestrial subsurface.</title>
        <authorList>
            <person name="Probst A.J."/>
            <person name="Ladd B."/>
            <person name="Jarett J.K."/>
            <person name="Geller-Mcgrath D.E."/>
            <person name="Sieber C.M."/>
            <person name="Emerson J.B."/>
            <person name="Anantharaman K."/>
            <person name="Thomas B.C."/>
            <person name="Malmstrom R."/>
            <person name="Stieglmeier M."/>
            <person name="Klingl A."/>
            <person name="Woyke T."/>
            <person name="Ryan C.M."/>
            <person name="Banfield J.F."/>
        </authorList>
    </citation>
    <scope>NUCLEOTIDE SEQUENCE [LARGE SCALE GENOMIC DNA]</scope>
    <source>
        <strain evidence="12">CG10_big_fil_rev_8_21_14_0_10_49_38</strain>
    </source>
</reference>
<comment type="caution">
    <text evidence="12">The sequence shown here is derived from an EMBL/GenBank/DDBJ whole genome shotgun (WGS) entry which is preliminary data.</text>
</comment>
<proteinExistence type="inferred from homology"/>
<dbReference type="Gene3D" id="3.10.580.10">
    <property type="entry name" value="CBS-domain"/>
    <property type="match status" value="1"/>
</dbReference>
<dbReference type="SUPFAM" id="SSF158791">
    <property type="entry name" value="MgtE N-terminal domain-like"/>
    <property type="match status" value="1"/>
</dbReference>
<evidence type="ECO:0000256" key="2">
    <source>
        <dbReference type="ARBA" id="ARBA00009749"/>
    </source>
</evidence>
<evidence type="ECO:0000256" key="8">
    <source>
        <dbReference type="SAM" id="Phobius"/>
    </source>
</evidence>
<sequence>MTHRSEADLEQAAQSIIYSPKKRLGIFRNLDLAERSFVFNQLSPAVRQEIMKRLSLDEVVELLDHLDLRRAHHVLDRMENRARRSRIIARLKNDRHAKIEYFCQFHPEASVGLVHLNYVFLADNTTVGDTAGIIEDYLRHTGKIPAVLVSQNGRLAGEVSLGTLVREPNRNKLAQHLQPIATILYNAPREKILNLFTAKAHRKVAILDYDGSVLGLVYNDDVLDLLSRSPAASLYSFAGVEESERPFDSAWSKVSHRYRWLIMNLVTAFLAGSVIALFENTLTQVAFLAMYLPIVSGMGGNAATQTLAVMVRGIAIGEISLRNSRPAIIREVRAGLINGLITGLLVAIIAVILNQTPLFGLVVGLSIMANLVLAGLAGTIVPLLMRYFGKDPATSATVFITTATDVLGFLILLGLATLILI</sequence>
<feature type="domain" description="CBS" evidence="9">
    <location>
        <begin position="179"/>
        <end position="227"/>
    </location>
</feature>
<dbReference type="Pfam" id="PF00571">
    <property type="entry name" value="CBS"/>
    <property type="match status" value="1"/>
</dbReference>
<keyword evidence="6 8" id="KW-1133">Transmembrane helix</keyword>
<evidence type="ECO:0000256" key="4">
    <source>
        <dbReference type="ARBA" id="ARBA00022692"/>
    </source>
</evidence>
<evidence type="ECO:0000256" key="3">
    <source>
        <dbReference type="ARBA" id="ARBA00022448"/>
    </source>
</evidence>
<accession>A0A2H0RHI2</accession>
<dbReference type="InterPro" id="IPR046342">
    <property type="entry name" value="CBS_dom_sf"/>
</dbReference>
<evidence type="ECO:0000313" key="13">
    <source>
        <dbReference type="Proteomes" id="UP000230431"/>
    </source>
</evidence>
<comment type="subcellular location">
    <subcellularLocation>
        <location evidence="1">Membrane</location>
        <topology evidence="1">Multi-pass membrane protein</topology>
    </subcellularLocation>
</comment>
<dbReference type="InterPro" id="IPR036739">
    <property type="entry name" value="SLC41_membr_dom_sf"/>
</dbReference>
<dbReference type="InterPro" id="IPR038076">
    <property type="entry name" value="MgtE_N_sf"/>
</dbReference>
<feature type="transmembrane region" description="Helical" evidence="8">
    <location>
        <begin position="332"/>
        <end position="353"/>
    </location>
</feature>
<evidence type="ECO:0000256" key="1">
    <source>
        <dbReference type="ARBA" id="ARBA00004141"/>
    </source>
</evidence>
<keyword evidence="3" id="KW-0813">Transport</keyword>
<dbReference type="AlphaFoldDB" id="A0A2H0RHI2"/>
<evidence type="ECO:0000259" key="9">
    <source>
        <dbReference type="Pfam" id="PF00571"/>
    </source>
</evidence>
<evidence type="ECO:0000259" key="11">
    <source>
        <dbReference type="Pfam" id="PF03448"/>
    </source>
</evidence>
<evidence type="ECO:0000256" key="5">
    <source>
        <dbReference type="ARBA" id="ARBA00022842"/>
    </source>
</evidence>
<dbReference type="Gene3D" id="1.10.357.20">
    <property type="entry name" value="SLC41 divalent cation transporters, integral membrane domain"/>
    <property type="match status" value="1"/>
</dbReference>
<evidence type="ECO:0000256" key="7">
    <source>
        <dbReference type="ARBA" id="ARBA00023136"/>
    </source>
</evidence>
<feature type="transmembrane region" description="Helical" evidence="8">
    <location>
        <begin position="359"/>
        <end position="384"/>
    </location>
</feature>
<comment type="similarity">
    <text evidence="2">Belongs to the SLC41A transporter family.</text>
</comment>
<dbReference type="SUPFAM" id="SSF161093">
    <property type="entry name" value="MgtE membrane domain-like"/>
    <property type="match status" value="1"/>
</dbReference>
<feature type="domain" description="SLC41A/MgtE integral membrane" evidence="10">
    <location>
        <begin position="292"/>
        <end position="415"/>
    </location>
</feature>
<evidence type="ECO:0000259" key="10">
    <source>
        <dbReference type="Pfam" id="PF01769"/>
    </source>
</evidence>
<dbReference type="InterPro" id="IPR006668">
    <property type="entry name" value="Mg_transptr_MgtE_intracell_dom"/>
</dbReference>
<dbReference type="InterPro" id="IPR006667">
    <property type="entry name" value="SLC41_membr_dom"/>
</dbReference>
<evidence type="ECO:0000256" key="6">
    <source>
        <dbReference type="ARBA" id="ARBA00022989"/>
    </source>
</evidence>
<dbReference type="Gene3D" id="1.25.60.10">
    <property type="entry name" value="MgtE N-terminal domain-like"/>
    <property type="match status" value="1"/>
</dbReference>
<keyword evidence="5" id="KW-0460">Magnesium</keyword>
<dbReference type="Pfam" id="PF01769">
    <property type="entry name" value="MgtE"/>
    <property type="match status" value="1"/>
</dbReference>
<evidence type="ECO:0000313" key="12">
    <source>
        <dbReference type="EMBL" id="PIR45958.1"/>
    </source>
</evidence>
<dbReference type="PANTHER" id="PTHR41394">
    <property type="entry name" value="MAGNESIUM TRANSPORTER MGTE"/>
    <property type="match status" value="1"/>
</dbReference>
<organism evidence="12 13">
    <name type="scientific">Candidatus Vogelbacteria bacterium CG10_big_fil_rev_8_21_14_0_10_49_38</name>
    <dbReference type="NCBI Taxonomy" id="1975043"/>
    <lineage>
        <taxon>Bacteria</taxon>
        <taxon>Candidatus Vogeliibacteriota</taxon>
    </lineage>
</organism>
<dbReference type="GO" id="GO:0016020">
    <property type="term" value="C:membrane"/>
    <property type="evidence" value="ECO:0007669"/>
    <property type="project" value="UniProtKB-SubCell"/>
</dbReference>
<keyword evidence="7 8" id="KW-0472">Membrane</keyword>
<protein>
    <submittedName>
        <fullName evidence="12">Magnesium transporter MgtE</fullName>
    </submittedName>
</protein>